<dbReference type="PANTHER" id="PTHR43585:SF2">
    <property type="entry name" value="ATP-GRASP ENZYME FSQD"/>
    <property type="match status" value="1"/>
</dbReference>
<evidence type="ECO:0000313" key="6">
    <source>
        <dbReference type="EMBL" id="ATG37942.1"/>
    </source>
</evidence>
<sequence length="395" mass="42605">MSKPMQNILMVGGRDHTFFRIGEMGLRYSALQTRAHLTDHLLDHAETVVVTEYEDIDSSVALAEALHRKTPFDAVFSFAEYGFLTAAHIAEALDLPSNCQVATVQLTRNKLRMREALRACGIADVPFARIGTAEEIATFAARHGDCVIKPAEGGGSEGVYFVDATTDISTALSHALQVGREELMAEAFIPGAEYSVETMSVEGEHRILTITEKSTSGAPYFIESGHVQPAALSDEDAACIGERVRILLDAVGYRTGPAHTEVKVSDGEVYVIETQTRNGGDQIWELTLETTGADVFKETFAAILGLDYSAPPAAAQAMAIRYIFAQDRVLDAITGLDLAARAEGVTRVHSSAEPGTRYDTVLSAASRVAYVLARGDSREQALAHTEAAVAQIELR</sequence>
<geneLocation type="plasmid" evidence="6 7">
    <name>pP36_c</name>
</geneLocation>
<keyword evidence="3 4" id="KW-0067">ATP-binding</keyword>
<dbReference type="PROSITE" id="PS50975">
    <property type="entry name" value="ATP_GRASP"/>
    <property type="match status" value="1"/>
</dbReference>
<gene>
    <name evidence="6" type="ORF">PhaeoP36_03866</name>
</gene>
<dbReference type="Pfam" id="PF18130">
    <property type="entry name" value="ATPgrasp_N"/>
    <property type="match status" value="1"/>
</dbReference>
<reference evidence="6 7" key="2">
    <citation type="journal article" date="2017" name="Genome Biol. Evol.">
        <title>Trajectories and Drivers of Genome Evolution in Surface-Associated Marine Phaeobacter.</title>
        <authorList>
            <person name="Freese H.M."/>
            <person name="Sikorski J."/>
            <person name="Bunk B."/>
            <person name="Scheuner C."/>
            <person name="Meier-Kolthoff J.P."/>
            <person name="Sproer C."/>
            <person name="Gram L."/>
            <person name="Overmann J."/>
        </authorList>
    </citation>
    <scope>NUCLEOTIDE SEQUENCE [LARGE SCALE GENOMIC DNA]</scope>
    <source>
        <strain evidence="6 7">P36</strain>
    </source>
</reference>
<proteinExistence type="predicted"/>
<reference evidence="6 7" key="1">
    <citation type="journal article" date="2017" name="Front. Microbiol.">
        <title>Phaeobacter piscinae sp. nov., a species of the Roseobacter group and potential aquaculture probiont.</title>
        <authorList>
            <person name="Sonnenschein E.C."/>
            <person name="Phippen C.B.W."/>
            <person name="Nielsen K.F."/>
            <person name="Mateiu R.V."/>
            <person name="Melchiorsen J."/>
            <person name="Gram L."/>
            <person name="Overmann J."/>
            <person name="Freese H.M."/>
        </authorList>
    </citation>
    <scope>NUCLEOTIDE SEQUENCE [LARGE SCALE GENOMIC DNA]</scope>
    <source>
        <strain evidence="6 7">P36</strain>
    </source>
</reference>
<keyword evidence="6" id="KW-0614">Plasmid</keyword>
<protein>
    <submittedName>
        <fullName evidence="6">Argininosuccinate lyase</fullName>
    </submittedName>
</protein>
<organism evidence="6 7">
    <name type="scientific">Phaeobacter piscinae</name>
    <dbReference type="NCBI Taxonomy" id="1580596"/>
    <lineage>
        <taxon>Bacteria</taxon>
        <taxon>Pseudomonadati</taxon>
        <taxon>Pseudomonadota</taxon>
        <taxon>Alphaproteobacteria</taxon>
        <taxon>Rhodobacterales</taxon>
        <taxon>Roseobacteraceae</taxon>
        <taxon>Phaeobacter</taxon>
    </lineage>
</organism>
<dbReference type="Gene3D" id="3.30.1490.20">
    <property type="entry name" value="ATP-grasp fold, A domain"/>
    <property type="match status" value="1"/>
</dbReference>
<dbReference type="Pfam" id="PF13535">
    <property type="entry name" value="ATP-grasp_4"/>
    <property type="match status" value="1"/>
</dbReference>
<dbReference type="PANTHER" id="PTHR43585">
    <property type="entry name" value="FUMIPYRROLE BIOSYNTHESIS PROTEIN C"/>
    <property type="match status" value="1"/>
</dbReference>
<evidence type="ECO:0000313" key="7">
    <source>
        <dbReference type="Proteomes" id="UP000218891"/>
    </source>
</evidence>
<evidence type="ECO:0000256" key="3">
    <source>
        <dbReference type="ARBA" id="ARBA00022840"/>
    </source>
</evidence>
<dbReference type="InterPro" id="IPR013815">
    <property type="entry name" value="ATP_grasp_subdomain_1"/>
</dbReference>
<evidence type="ECO:0000256" key="1">
    <source>
        <dbReference type="ARBA" id="ARBA00022598"/>
    </source>
</evidence>
<dbReference type="InterPro" id="IPR041472">
    <property type="entry name" value="BL00235/CARNS1_N"/>
</dbReference>
<evidence type="ECO:0000259" key="5">
    <source>
        <dbReference type="PROSITE" id="PS50975"/>
    </source>
</evidence>
<accession>A0ABN5DKC6</accession>
<keyword evidence="6" id="KW-0456">Lyase</keyword>
<keyword evidence="1" id="KW-0436">Ligase</keyword>
<dbReference type="InterPro" id="IPR011761">
    <property type="entry name" value="ATP-grasp"/>
</dbReference>
<feature type="domain" description="ATP-grasp" evidence="5">
    <location>
        <begin position="114"/>
        <end position="304"/>
    </location>
</feature>
<dbReference type="EMBL" id="CP010646">
    <property type="protein sequence ID" value="ATG37942.1"/>
    <property type="molecule type" value="Genomic_DNA"/>
</dbReference>
<dbReference type="Pfam" id="PF18603">
    <property type="entry name" value="LAL_C2"/>
    <property type="match status" value="1"/>
</dbReference>
<reference evidence="6 7" key="4">
    <citation type="journal article" date="2018" name="Environ. Microbiol. Rep.">
        <title>Phylogenetic distribution of roseobacticides in the Roseobacter group and their effect on microalgae.</title>
        <authorList>
            <person name="Sonnenschein E.C."/>
            <person name="Phippen C.B."/>
            <person name="Bentzon-Tilia M."/>
            <person name="Rasmussen S.A."/>
            <person name="Nielsen K.F."/>
            <person name="Gram L."/>
        </authorList>
    </citation>
    <scope>NUCLEOTIDE SEQUENCE [LARGE SCALE GENOMIC DNA]</scope>
    <source>
        <strain evidence="6 7">P36</strain>
    </source>
</reference>
<evidence type="ECO:0000256" key="4">
    <source>
        <dbReference type="PROSITE-ProRule" id="PRU00409"/>
    </source>
</evidence>
<dbReference type="Gene3D" id="3.30.470.20">
    <property type="entry name" value="ATP-grasp fold, B domain"/>
    <property type="match status" value="1"/>
</dbReference>
<reference evidence="6 7" key="3">
    <citation type="journal article" date="2017" name="Int. J. Syst. Evol. Microbiol.">
        <title>Adaptation of Surface-Associated Bacteria to the Open Ocean: A Genomically Distinct Subpopulation of Phaeobacter gallaeciensis Colonizes Pacific Mesozooplankton.</title>
        <authorList>
            <person name="Freese H.M."/>
            <person name="Methner A."/>
            <person name="Overmann J."/>
        </authorList>
    </citation>
    <scope>NUCLEOTIDE SEQUENCE [LARGE SCALE GENOMIC DNA]</scope>
    <source>
        <strain evidence="6 7">P36</strain>
    </source>
</reference>
<dbReference type="InterPro" id="IPR040570">
    <property type="entry name" value="LAL_C2"/>
</dbReference>
<evidence type="ECO:0000256" key="2">
    <source>
        <dbReference type="ARBA" id="ARBA00022741"/>
    </source>
</evidence>
<dbReference type="GO" id="GO:0016829">
    <property type="term" value="F:lyase activity"/>
    <property type="evidence" value="ECO:0007669"/>
    <property type="project" value="UniProtKB-KW"/>
</dbReference>
<keyword evidence="2 4" id="KW-0547">Nucleotide-binding</keyword>
<dbReference type="Gene3D" id="3.40.50.20">
    <property type="match status" value="1"/>
</dbReference>
<dbReference type="SUPFAM" id="SSF56059">
    <property type="entry name" value="Glutathione synthetase ATP-binding domain-like"/>
    <property type="match status" value="1"/>
</dbReference>
<dbReference type="Proteomes" id="UP000218891">
    <property type="component" value="Plasmid pP36_c"/>
</dbReference>
<dbReference type="RefSeq" id="WP_158524487.1">
    <property type="nucleotide sequence ID" value="NZ_CP010646.1"/>
</dbReference>
<name>A0ABN5DKC6_9RHOB</name>
<keyword evidence="7" id="KW-1185">Reference proteome</keyword>
<dbReference type="InterPro" id="IPR052032">
    <property type="entry name" value="ATP-dep_AA_Ligase"/>
</dbReference>